<dbReference type="Pfam" id="PF12146">
    <property type="entry name" value="Hydrolase_4"/>
    <property type="match status" value="1"/>
</dbReference>
<keyword evidence="3" id="KW-1185">Reference proteome</keyword>
<dbReference type="Gene3D" id="3.40.50.1820">
    <property type="entry name" value="alpha/beta hydrolase"/>
    <property type="match status" value="1"/>
</dbReference>
<evidence type="ECO:0000313" key="2">
    <source>
        <dbReference type="EMBL" id="TVY08077.1"/>
    </source>
</evidence>
<name>A0A559K7I2_9BACL</name>
<dbReference type="RefSeq" id="WP_144850564.1">
    <property type="nucleotide sequence ID" value="NZ_VNJI01000028.1"/>
</dbReference>
<comment type="caution">
    <text evidence="2">The sequence shown here is derived from an EMBL/GenBank/DDBJ whole genome shotgun (WGS) entry which is preliminary data.</text>
</comment>
<evidence type="ECO:0000259" key="1">
    <source>
        <dbReference type="Pfam" id="PF12146"/>
    </source>
</evidence>
<dbReference type="AlphaFoldDB" id="A0A559K7I2"/>
<dbReference type="SUPFAM" id="SSF53474">
    <property type="entry name" value="alpha/beta-Hydrolases"/>
    <property type="match status" value="1"/>
</dbReference>
<protein>
    <submittedName>
        <fullName evidence="2">Lysophospholipase</fullName>
    </submittedName>
</protein>
<dbReference type="Gene3D" id="1.20.1440.110">
    <property type="entry name" value="acylaminoacyl peptidase"/>
    <property type="match status" value="1"/>
</dbReference>
<dbReference type="InterPro" id="IPR022742">
    <property type="entry name" value="Hydrolase_4"/>
</dbReference>
<reference evidence="2 3" key="1">
    <citation type="submission" date="2019-07" db="EMBL/GenBank/DDBJ databases">
        <authorList>
            <person name="Kim J."/>
        </authorList>
    </citation>
    <scope>NUCLEOTIDE SEQUENCE [LARGE SCALE GENOMIC DNA]</scope>
    <source>
        <strain evidence="2 3">JC52</strain>
    </source>
</reference>
<dbReference type="OrthoDB" id="9808398at2"/>
<organism evidence="2 3">
    <name type="scientific">Paenibacillus cremeus</name>
    <dbReference type="NCBI Taxonomy" id="2163881"/>
    <lineage>
        <taxon>Bacteria</taxon>
        <taxon>Bacillati</taxon>
        <taxon>Bacillota</taxon>
        <taxon>Bacilli</taxon>
        <taxon>Bacillales</taxon>
        <taxon>Paenibacillaceae</taxon>
        <taxon>Paenibacillus</taxon>
    </lineage>
</organism>
<gene>
    <name evidence="2" type="ORF">FPZ49_21000</name>
</gene>
<sequence length="350" mass="40516">MKVLSNADDVIARTLRTSMLIDGFWERWLVHGIDRDELTNIRSRITTIEGWSEGWLSVSNKMETIAGRLKEQKQLGEAEYMYRAASLGYNLIHWIYPDRNTEKRRWYSSCIRAFHSADLLSPIETWYKQIEVENNKCPGRIRIPSQTRGCIIIVNPIDSTKEELFKYEMDFNQGGYITVSFDGPGQGETYTFNGLRGTKTRWESFMDNLIEFTADEFPGLPVYLFGTSLGASWAVYGSCHPLVKKTVACSPAVQFERLQLPAYFLERMDYSCTLIPEQRAIPDFKSLRYRSPVMVVHGKKDQMVHSSDMYQLYESLPAGKSLTEYEEEGHCCNYRLAEIRQRAMSWFALK</sequence>
<dbReference type="InterPro" id="IPR029058">
    <property type="entry name" value="AB_hydrolase_fold"/>
</dbReference>
<proteinExistence type="predicted"/>
<dbReference type="EMBL" id="VNJI01000028">
    <property type="protein sequence ID" value="TVY08077.1"/>
    <property type="molecule type" value="Genomic_DNA"/>
</dbReference>
<evidence type="ECO:0000313" key="3">
    <source>
        <dbReference type="Proteomes" id="UP000317036"/>
    </source>
</evidence>
<feature type="domain" description="Serine aminopeptidase S33" evidence="1">
    <location>
        <begin position="149"/>
        <end position="258"/>
    </location>
</feature>
<dbReference type="Proteomes" id="UP000317036">
    <property type="component" value="Unassembled WGS sequence"/>
</dbReference>
<accession>A0A559K7I2</accession>